<keyword evidence="2" id="KW-1185">Reference proteome</keyword>
<dbReference type="AlphaFoldDB" id="A0A0C2C068"/>
<evidence type="ECO:0000313" key="2">
    <source>
        <dbReference type="Proteomes" id="UP000054047"/>
    </source>
</evidence>
<protein>
    <submittedName>
        <fullName evidence="1">Uncharacterized protein</fullName>
    </submittedName>
</protein>
<proteinExistence type="predicted"/>
<gene>
    <name evidence="1" type="ORF">ANCDUO_26996</name>
</gene>
<feature type="non-terminal residue" evidence="1">
    <location>
        <position position="28"/>
    </location>
</feature>
<dbReference type="Proteomes" id="UP000054047">
    <property type="component" value="Unassembled WGS sequence"/>
</dbReference>
<evidence type="ECO:0000313" key="1">
    <source>
        <dbReference type="EMBL" id="KIH43012.1"/>
    </source>
</evidence>
<reference evidence="1 2" key="1">
    <citation type="submission" date="2013-12" db="EMBL/GenBank/DDBJ databases">
        <title>Draft genome of the parsitic nematode Ancylostoma duodenale.</title>
        <authorList>
            <person name="Mitreva M."/>
        </authorList>
    </citation>
    <scope>NUCLEOTIDE SEQUENCE [LARGE SCALE GENOMIC DNA]</scope>
    <source>
        <strain evidence="1 2">Zhejiang</strain>
    </source>
</reference>
<accession>A0A0C2C068</accession>
<organism evidence="1 2">
    <name type="scientific">Ancylostoma duodenale</name>
    <dbReference type="NCBI Taxonomy" id="51022"/>
    <lineage>
        <taxon>Eukaryota</taxon>
        <taxon>Metazoa</taxon>
        <taxon>Ecdysozoa</taxon>
        <taxon>Nematoda</taxon>
        <taxon>Chromadorea</taxon>
        <taxon>Rhabditida</taxon>
        <taxon>Rhabditina</taxon>
        <taxon>Rhabditomorpha</taxon>
        <taxon>Strongyloidea</taxon>
        <taxon>Ancylostomatidae</taxon>
        <taxon>Ancylostomatinae</taxon>
        <taxon>Ancylostoma</taxon>
    </lineage>
</organism>
<sequence length="28" mass="3244">MTFGNVMKLLSVLDAVKHLKRKGWVLMK</sequence>
<dbReference type="EMBL" id="KN789999">
    <property type="protein sequence ID" value="KIH43012.1"/>
    <property type="molecule type" value="Genomic_DNA"/>
</dbReference>
<name>A0A0C2C068_9BILA</name>